<dbReference type="AlphaFoldDB" id="A0AAN6M3E5"/>
<evidence type="ECO:0000313" key="2">
    <source>
        <dbReference type="Proteomes" id="UP001280581"/>
    </source>
</evidence>
<accession>A0AAN6M3E5</accession>
<protein>
    <submittedName>
        <fullName evidence="1">Uncharacterized protein</fullName>
    </submittedName>
</protein>
<dbReference type="InterPro" id="IPR053157">
    <property type="entry name" value="Sterol_Uptake_Regulator"/>
</dbReference>
<sequence>MQTNCPDSLFDYVEAFQILRASRAVNEALGGWLRASEMYPMMAQRTILTKLKGMGDCGMNGALLVLEDAVEQKVSSSNSLDYMSLAMQSLKDWVKSCDGQPRRWHHFIYWPSSLPERYVEAVRQDENLALVLFLYWLAILRMAPPRWFMERWIIRAAHHIKGKLFFEWDELTAWPISIINMGRDELSFQSKRPTIDAT</sequence>
<gene>
    <name evidence="1" type="ORF">GRF29_19g432516</name>
</gene>
<name>A0AAN6M3E5_9PLEO</name>
<evidence type="ECO:0000313" key="1">
    <source>
        <dbReference type="EMBL" id="KAK3214530.1"/>
    </source>
</evidence>
<comment type="caution">
    <text evidence="1">The sequence shown here is derived from an EMBL/GenBank/DDBJ whole genome shotgun (WGS) entry which is preliminary data.</text>
</comment>
<dbReference type="Proteomes" id="UP001280581">
    <property type="component" value="Unassembled WGS sequence"/>
</dbReference>
<dbReference type="PANTHER" id="PTHR47784:SF5">
    <property type="entry name" value="STEROL UPTAKE CONTROL PROTEIN 2"/>
    <property type="match status" value="1"/>
</dbReference>
<dbReference type="GO" id="GO:0001228">
    <property type="term" value="F:DNA-binding transcription activator activity, RNA polymerase II-specific"/>
    <property type="evidence" value="ECO:0007669"/>
    <property type="project" value="TreeGrafter"/>
</dbReference>
<dbReference type="EMBL" id="WVTA01000003">
    <property type="protein sequence ID" value="KAK3214530.1"/>
    <property type="molecule type" value="Genomic_DNA"/>
</dbReference>
<proteinExistence type="predicted"/>
<reference evidence="1 2" key="1">
    <citation type="submission" date="2021-02" db="EMBL/GenBank/DDBJ databases">
        <title>Genome assembly of Pseudopithomyces chartarum.</title>
        <authorList>
            <person name="Jauregui R."/>
            <person name="Singh J."/>
            <person name="Voisey C."/>
        </authorList>
    </citation>
    <scope>NUCLEOTIDE SEQUENCE [LARGE SCALE GENOMIC DNA]</scope>
    <source>
        <strain evidence="1 2">AGR01</strain>
    </source>
</reference>
<dbReference type="PANTHER" id="PTHR47784">
    <property type="entry name" value="STEROL UPTAKE CONTROL PROTEIN 2"/>
    <property type="match status" value="1"/>
</dbReference>
<keyword evidence="2" id="KW-1185">Reference proteome</keyword>
<organism evidence="1 2">
    <name type="scientific">Pseudopithomyces chartarum</name>
    <dbReference type="NCBI Taxonomy" id="1892770"/>
    <lineage>
        <taxon>Eukaryota</taxon>
        <taxon>Fungi</taxon>
        <taxon>Dikarya</taxon>
        <taxon>Ascomycota</taxon>
        <taxon>Pezizomycotina</taxon>
        <taxon>Dothideomycetes</taxon>
        <taxon>Pleosporomycetidae</taxon>
        <taxon>Pleosporales</taxon>
        <taxon>Massarineae</taxon>
        <taxon>Didymosphaeriaceae</taxon>
        <taxon>Pseudopithomyces</taxon>
    </lineage>
</organism>